<gene>
    <name evidence="1" type="ORF">OIK42_16395</name>
</gene>
<evidence type="ECO:0008006" key="3">
    <source>
        <dbReference type="Google" id="ProtNLM"/>
    </source>
</evidence>
<evidence type="ECO:0000313" key="1">
    <source>
        <dbReference type="EMBL" id="MDC8832337.1"/>
    </source>
</evidence>
<keyword evidence="2" id="KW-1185">Reference proteome</keyword>
<sequence length="351" mass="39407">MKRTFQIKLTLTGLLTAALITFIGAVLILIKPAQAHSGHFNNERVTVTNMSIEKIEYWINESTRPEFDERVLPPIMSTLVEVAVNGTMTPRERLAYARLLQHEHDFDGANQQLDILLSQSPISANALLLKANVALNQGQPELAVKQCLKLFGKVSSVVIGTCVLEAKMQLAPSPRYYNQLLKITGQFAADSSAVKVWVNEVLADMALYNDQPRQAISHLEAQPFSDWPVSSWVAWSKAKLAVGEGQDILNELAPYVAFNPVPNDSMLLYLALAELQAGDAERWVAKMTQRVDTREQHEETTHAAEMAQYYWQIAQRPAQALRWAKINWQQAKSLNDKLLLTTIERMQAEQS</sequence>
<organism evidence="1 2">
    <name type="scientific">Alteromonas gilva</name>
    <dbReference type="NCBI Taxonomy" id="2987522"/>
    <lineage>
        <taxon>Bacteria</taxon>
        <taxon>Pseudomonadati</taxon>
        <taxon>Pseudomonadota</taxon>
        <taxon>Gammaproteobacteria</taxon>
        <taxon>Alteromonadales</taxon>
        <taxon>Alteromonadaceae</taxon>
        <taxon>Alteromonas/Salinimonas group</taxon>
        <taxon>Alteromonas</taxon>
    </lineage>
</organism>
<dbReference type="Gene3D" id="1.25.40.10">
    <property type="entry name" value="Tetratricopeptide repeat domain"/>
    <property type="match status" value="1"/>
</dbReference>
<protein>
    <recommendedName>
        <fullName evidence="3">Tetratricopeptide repeat protein</fullName>
    </recommendedName>
</protein>
<dbReference type="RefSeq" id="WP_273642153.1">
    <property type="nucleotide sequence ID" value="NZ_JAQQXP010000003.1"/>
</dbReference>
<reference evidence="1 2" key="1">
    <citation type="submission" date="2022-10" db="EMBL/GenBank/DDBJ databases">
        <title>Alteromonas sp. chi3 Genome sequencing.</title>
        <authorList>
            <person name="Park S."/>
        </authorList>
    </citation>
    <scope>NUCLEOTIDE SEQUENCE [LARGE SCALE GENOMIC DNA]</scope>
    <source>
        <strain evidence="2">chi3</strain>
    </source>
</reference>
<dbReference type="SUPFAM" id="SSF48452">
    <property type="entry name" value="TPR-like"/>
    <property type="match status" value="1"/>
</dbReference>
<proteinExistence type="predicted"/>
<dbReference type="EMBL" id="JAQQXP010000003">
    <property type="protein sequence ID" value="MDC8832337.1"/>
    <property type="molecule type" value="Genomic_DNA"/>
</dbReference>
<comment type="caution">
    <text evidence="1">The sequence shown here is derived from an EMBL/GenBank/DDBJ whole genome shotgun (WGS) entry which is preliminary data.</text>
</comment>
<evidence type="ECO:0000313" key="2">
    <source>
        <dbReference type="Proteomes" id="UP001218788"/>
    </source>
</evidence>
<name>A0ABT5L647_9ALTE</name>
<accession>A0ABT5L647</accession>
<dbReference type="Proteomes" id="UP001218788">
    <property type="component" value="Unassembled WGS sequence"/>
</dbReference>
<dbReference type="InterPro" id="IPR011990">
    <property type="entry name" value="TPR-like_helical_dom_sf"/>
</dbReference>